<dbReference type="Pfam" id="PF00188">
    <property type="entry name" value="CAP"/>
    <property type="match status" value="1"/>
</dbReference>
<dbReference type="InterPro" id="IPR014044">
    <property type="entry name" value="CAP_dom"/>
</dbReference>
<accession>A0A090MXV7</accession>
<reference evidence="3 4" key="1">
    <citation type="submission" date="2014-09" db="EMBL/GenBank/DDBJ databases">
        <authorList>
            <person name="Martin A.A."/>
        </authorList>
    </citation>
    <scope>NUCLEOTIDE SEQUENCE</scope>
    <source>
        <strain evidence="4">ED321</strain>
        <strain evidence="3">ED321 Heterogonic</strain>
    </source>
</reference>
<dbReference type="WormBase" id="SRAE_2000077400">
    <property type="protein sequence ID" value="SRP00912"/>
    <property type="gene ID" value="WBGene00260974"/>
</dbReference>
<dbReference type="PRINTS" id="PR00837">
    <property type="entry name" value="V5TPXLIKE"/>
</dbReference>
<evidence type="ECO:0000256" key="1">
    <source>
        <dbReference type="SAM" id="SignalP"/>
    </source>
</evidence>
<dbReference type="OrthoDB" id="337038at2759"/>
<dbReference type="SUPFAM" id="SSF55797">
    <property type="entry name" value="PR-1-like"/>
    <property type="match status" value="1"/>
</dbReference>
<protein>
    <submittedName>
        <fullName evidence="3 5">CAP domain-containing protein</fullName>
    </submittedName>
</protein>
<keyword evidence="4" id="KW-1185">Reference proteome</keyword>
<evidence type="ECO:0000313" key="6">
    <source>
        <dbReference type="WormBase" id="SRAE_2000077400"/>
    </source>
</evidence>
<feature type="signal peptide" evidence="1">
    <location>
        <begin position="1"/>
        <end position="21"/>
    </location>
</feature>
<dbReference type="RefSeq" id="XP_024505304.1">
    <property type="nucleotide sequence ID" value="XM_024651647.1"/>
</dbReference>
<reference evidence="5" key="2">
    <citation type="submission" date="2020-12" db="UniProtKB">
        <authorList>
            <consortium name="WormBaseParasite"/>
        </authorList>
    </citation>
    <scope>IDENTIFICATION</scope>
</reference>
<evidence type="ECO:0000313" key="4">
    <source>
        <dbReference type="Proteomes" id="UP000035682"/>
    </source>
</evidence>
<evidence type="ECO:0000259" key="2">
    <source>
        <dbReference type="SMART" id="SM00198"/>
    </source>
</evidence>
<dbReference type="EMBL" id="LN609529">
    <property type="protein sequence ID" value="CEF66104.2"/>
    <property type="molecule type" value="Genomic_DNA"/>
</dbReference>
<dbReference type="Proteomes" id="UP000035682">
    <property type="component" value="Unplaced"/>
</dbReference>
<dbReference type="GeneID" id="36378468"/>
<dbReference type="WBParaSite" id="SRAE_2000077400.1">
    <property type="protein sequence ID" value="SRAE_2000077400.1"/>
    <property type="gene ID" value="WBGene00260974"/>
</dbReference>
<dbReference type="InterPro" id="IPR035940">
    <property type="entry name" value="CAP_sf"/>
</dbReference>
<name>A0A090MXV7_STRRB</name>
<gene>
    <name evidence="3 5 6" type="ORF">SRAE_2000077400</name>
</gene>
<dbReference type="PANTHER" id="PTHR10334">
    <property type="entry name" value="CYSTEINE-RICH SECRETORY PROTEIN-RELATED"/>
    <property type="match status" value="1"/>
</dbReference>
<dbReference type="InterPro" id="IPR001283">
    <property type="entry name" value="CRISP-related"/>
</dbReference>
<dbReference type="AlphaFoldDB" id="A0A090MXV7"/>
<feature type="domain" description="SCP" evidence="2">
    <location>
        <begin position="141"/>
        <end position="271"/>
    </location>
</feature>
<proteinExistence type="predicted"/>
<feature type="chain" id="PRO_5015031322" evidence="1">
    <location>
        <begin position="22"/>
        <end position="280"/>
    </location>
</feature>
<dbReference type="CTD" id="36378468"/>
<dbReference type="Gene3D" id="3.40.33.10">
    <property type="entry name" value="CAP"/>
    <property type="match status" value="1"/>
</dbReference>
<keyword evidence="1" id="KW-0732">Signal</keyword>
<evidence type="ECO:0000313" key="3">
    <source>
        <dbReference type="EMBL" id="CEF66104.2"/>
    </source>
</evidence>
<dbReference type="SMART" id="SM00198">
    <property type="entry name" value="SCP"/>
    <property type="match status" value="1"/>
</dbReference>
<sequence length="280" mass="32927">MKNFNLLLLLFFNFIILKLKSQSSVVSRNSSASEASFRLKTMHREIAVYSLNNYTIFSRIYKGEKVYICNTQMYRTFETAYSCLKRLNLVNRRNQSIKNQYNPYEKLNTESLLGTIPIARSIWNIVWKRCDYKCFSINNYAYLREGLLKEINMLRQIHNVKPLKMTSSLTATAQKHAKMLSMSGKITFLQKFWFHGETIGASLYLIANTMVNKWYEESKYYNYRKGLSYKNLQMFTQLIWKGSKEIGIGIQGKEHVIYIVCKFYPKGNVRGKFTSNVLPR</sequence>
<evidence type="ECO:0000313" key="5">
    <source>
        <dbReference type="WBParaSite" id="SRAE_2000077400.1"/>
    </source>
</evidence>
<organism evidence="3">
    <name type="scientific">Strongyloides ratti</name>
    <name type="common">Parasitic roundworm</name>
    <dbReference type="NCBI Taxonomy" id="34506"/>
    <lineage>
        <taxon>Eukaryota</taxon>
        <taxon>Metazoa</taxon>
        <taxon>Ecdysozoa</taxon>
        <taxon>Nematoda</taxon>
        <taxon>Chromadorea</taxon>
        <taxon>Rhabditida</taxon>
        <taxon>Tylenchina</taxon>
        <taxon>Panagrolaimomorpha</taxon>
        <taxon>Strongyloidoidea</taxon>
        <taxon>Strongyloididae</taxon>
        <taxon>Strongyloides</taxon>
    </lineage>
</organism>